<evidence type="ECO:0000259" key="1">
    <source>
        <dbReference type="PROSITE" id="PS50106"/>
    </source>
</evidence>
<organism evidence="2 3">
    <name type="scientific">Mesocestoides corti</name>
    <name type="common">Flatworm</name>
    <dbReference type="NCBI Taxonomy" id="53468"/>
    <lineage>
        <taxon>Eukaryota</taxon>
        <taxon>Metazoa</taxon>
        <taxon>Spiralia</taxon>
        <taxon>Lophotrochozoa</taxon>
        <taxon>Platyhelminthes</taxon>
        <taxon>Cestoda</taxon>
        <taxon>Eucestoda</taxon>
        <taxon>Cyclophyllidea</taxon>
        <taxon>Mesocestoididae</taxon>
        <taxon>Mesocestoides</taxon>
    </lineage>
</organism>
<gene>
    <name evidence="2" type="ORF">MCOS_LOCUS3632</name>
</gene>
<dbReference type="PANTHER" id="PTHR10316:SF40">
    <property type="entry name" value="LD27118P"/>
    <property type="match status" value="1"/>
</dbReference>
<dbReference type="PANTHER" id="PTHR10316">
    <property type="entry name" value="MEMBRANE ASSOCIATED GUANYLATE KINASE-RELATED"/>
    <property type="match status" value="1"/>
</dbReference>
<sequence>MKEPTCYTVNLTAEARGFGFSIRGGHERQQTPMFILRIEKGSPAFRNEKMQIGDEVLEINGTATAALTHAQVVRIVKLGGSHIRLKLRRVSTCTYDLSF</sequence>
<dbReference type="PROSITE" id="PS50106">
    <property type="entry name" value="PDZ"/>
    <property type="match status" value="1"/>
</dbReference>
<dbReference type="Gene3D" id="2.30.42.10">
    <property type="match status" value="1"/>
</dbReference>
<name>A0A3P6HNZ5_MESCO</name>
<reference evidence="2 3" key="1">
    <citation type="submission" date="2018-10" db="EMBL/GenBank/DDBJ databases">
        <authorList>
            <consortium name="Pathogen Informatics"/>
        </authorList>
    </citation>
    <scope>NUCLEOTIDE SEQUENCE [LARGE SCALE GENOMIC DNA]</scope>
</reference>
<keyword evidence="3" id="KW-1185">Reference proteome</keyword>
<protein>
    <recommendedName>
        <fullName evidence="1">PDZ domain-containing protein</fullName>
    </recommendedName>
</protein>
<dbReference type="AlphaFoldDB" id="A0A3P6HNZ5"/>
<accession>A0A3P6HNZ5</accession>
<dbReference type="EMBL" id="UXSR01000894">
    <property type="protein sequence ID" value="VDD77629.1"/>
    <property type="molecule type" value="Genomic_DNA"/>
</dbReference>
<dbReference type="GO" id="GO:0005737">
    <property type="term" value="C:cytoplasm"/>
    <property type="evidence" value="ECO:0007669"/>
    <property type="project" value="TreeGrafter"/>
</dbReference>
<dbReference type="SUPFAM" id="SSF50156">
    <property type="entry name" value="PDZ domain-like"/>
    <property type="match status" value="1"/>
</dbReference>
<feature type="domain" description="PDZ" evidence="1">
    <location>
        <begin position="8"/>
        <end position="91"/>
    </location>
</feature>
<dbReference type="OrthoDB" id="6022711at2759"/>
<dbReference type="SMART" id="SM00228">
    <property type="entry name" value="PDZ"/>
    <property type="match status" value="1"/>
</dbReference>
<dbReference type="Proteomes" id="UP000267029">
    <property type="component" value="Unassembled WGS sequence"/>
</dbReference>
<dbReference type="InterPro" id="IPR036034">
    <property type="entry name" value="PDZ_sf"/>
</dbReference>
<dbReference type="STRING" id="53468.A0A3P6HNZ5"/>
<dbReference type="GO" id="GO:0007165">
    <property type="term" value="P:signal transduction"/>
    <property type="evidence" value="ECO:0007669"/>
    <property type="project" value="TreeGrafter"/>
</dbReference>
<dbReference type="Pfam" id="PF00595">
    <property type="entry name" value="PDZ"/>
    <property type="match status" value="1"/>
</dbReference>
<dbReference type="InterPro" id="IPR001478">
    <property type="entry name" value="PDZ"/>
</dbReference>
<evidence type="ECO:0000313" key="3">
    <source>
        <dbReference type="Proteomes" id="UP000267029"/>
    </source>
</evidence>
<proteinExistence type="predicted"/>
<evidence type="ECO:0000313" key="2">
    <source>
        <dbReference type="EMBL" id="VDD77629.1"/>
    </source>
</evidence>